<reference evidence="2 3" key="1">
    <citation type="journal article" date="2023" name="BMC Biotechnol.">
        <title>Vitis rotundifolia cv Carlos genome sequencing.</title>
        <authorList>
            <person name="Huff M."/>
            <person name="Hulse-Kemp A."/>
            <person name="Scheffler B."/>
            <person name="Youngblood R."/>
            <person name="Simpson S."/>
            <person name="Babiker E."/>
            <person name="Staton M."/>
        </authorList>
    </citation>
    <scope>NUCLEOTIDE SEQUENCE [LARGE SCALE GENOMIC DNA]</scope>
    <source>
        <tissue evidence="2">Leaf</tissue>
    </source>
</reference>
<comment type="caution">
    <text evidence="2">The sequence shown here is derived from an EMBL/GenBank/DDBJ whole genome shotgun (WGS) entry which is preliminary data.</text>
</comment>
<dbReference type="PANTHER" id="PTHR34051:SF2">
    <property type="entry name" value="PROTEIN LPA3"/>
    <property type="match status" value="1"/>
</dbReference>
<keyword evidence="3" id="KW-1185">Reference proteome</keyword>
<feature type="domain" description="DUF1995" evidence="1">
    <location>
        <begin position="72"/>
        <end position="207"/>
    </location>
</feature>
<dbReference type="PANTHER" id="PTHR34051">
    <property type="entry name" value="PROTEIN LOW PSII ACCUMULATION 3, CHLOROPLASTIC"/>
    <property type="match status" value="1"/>
</dbReference>
<evidence type="ECO:0000313" key="2">
    <source>
        <dbReference type="EMBL" id="KAJ9693335.1"/>
    </source>
</evidence>
<dbReference type="Proteomes" id="UP001168098">
    <property type="component" value="Unassembled WGS sequence"/>
</dbReference>
<dbReference type="InterPro" id="IPR018962">
    <property type="entry name" value="DUF1995"/>
</dbReference>
<dbReference type="EMBL" id="JARBHA010000009">
    <property type="protein sequence ID" value="KAJ9693335.1"/>
    <property type="molecule type" value="Genomic_DNA"/>
</dbReference>
<proteinExistence type="predicted"/>
<sequence>MAISMAFSSPYTTFSLRSLPQLSPLSAFSSLSTTHSLPRYTVSVSQPITTIPIRCSNKADFDPKVGVSVYKPKSYEVLVTDAANSLAFALDDGKTRLEIDFPPLPSNISSYKGSSDEFIDANIQLVLAVVRKLQERKETKACIIDGISIGSLDDVPSGPVTTFFKSIRDTLDFDFEDDNEGRWESKESPSLYIFINCSTRELVAIEKADLGLLGFPTKDLHYRFLSRFVPVFYIRIREYSKVLCSIFFCFLFSVQFE</sequence>
<dbReference type="InterPro" id="IPR044687">
    <property type="entry name" value="LPA3"/>
</dbReference>
<accession>A0AA38ZR01</accession>
<evidence type="ECO:0000313" key="3">
    <source>
        <dbReference type="Proteomes" id="UP001168098"/>
    </source>
</evidence>
<name>A0AA38ZR01_VITRO</name>
<dbReference type="Pfam" id="PF09353">
    <property type="entry name" value="DUF1995"/>
    <property type="match status" value="1"/>
</dbReference>
<protein>
    <recommendedName>
        <fullName evidence="1">DUF1995 domain-containing protein</fullName>
    </recommendedName>
</protein>
<dbReference type="AlphaFoldDB" id="A0AA38ZR01"/>
<gene>
    <name evidence="2" type="ORF">PVL29_012198</name>
</gene>
<evidence type="ECO:0000259" key="1">
    <source>
        <dbReference type="Pfam" id="PF09353"/>
    </source>
</evidence>
<organism evidence="2 3">
    <name type="scientific">Vitis rotundifolia</name>
    <name type="common">Muscadine grape</name>
    <dbReference type="NCBI Taxonomy" id="103349"/>
    <lineage>
        <taxon>Eukaryota</taxon>
        <taxon>Viridiplantae</taxon>
        <taxon>Streptophyta</taxon>
        <taxon>Embryophyta</taxon>
        <taxon>Tracheophyta</taxon>
        <taxon>Spermatophyta</taxon>
        <taxon>Magnoliopsida</taxon>
        <taxon>eudicotyledons</taxon>
        <taxon>Gunneridae</taxon>
        <taxon>Pentapetalae</taxon>
        <taxon>rosids</taxon>
        <taxon>Vitales</taxon>
        <taxon>Vitaceae</taxon>
        <taxon>Viteae</taxon>
        <taxon>Vitis</taxon>
    </lineage>
</organism>